<evidence type="ECO:0000313" key="2">
    <source>
        <dbReference type="EMBL" id="CUH62408.1"/>
    </source>
</evidence>
<gene>
    <name evidence="2" type="ORF">TL5118_00010</name>
    <name evidence="3" type="ORF">TL5120_00041</name>
</gene>
<dbReference type="Pfam" id="PF13649">
    <property type="entry name" value="Methyltransf_25"/>
    <property type="match status" value="1"/>
</dbReference>
<dbReference type="AlphaFoldDB" id="A0A0P1F3U8"/>
<dbReference type="InterPro" id="IPR029063">
    <property type="entry name" value="SAM-dependent_MTases_sf"/>
</dbReference>
<feature type="domain" description="Methyltransferase" evidence="1">
    <location>
        <begin position="43"/>
        <end position="133"/>
    </location>
</feature>
<proteinExistence type="predicted"/>
<dbReference type="EMBL" id="CYSC01000003">
    <property type="protein sequence ID" value="CUH70268.1"/>
    <property type="molecule type" value="Genomic_DNA"/>
</dbReference>
<organism evidence="3 5">
    <name type="scientific">Thalassovita autumnalis</name>
    <dbReference type="NCBI Taxonomy" id="2072972"/>
    <lineage>
        <taxon>Bacteria</taxon>
        <taxon>Pseudomonadati</taxon>
        <taxon>Pseudomonadota</taxon>
        <taxon>Alphaproteobacteria</taxon>
        <taxon>Rhodobacterales</taxon>
        <taxon>Roseobacteraceae</taxon>
        <taxon>Thalassovita</taxon>
    </lineage>
</organism>
<dbReference type="OrthoDB" id="1853779at2"/>
<dbReference type="RefSeq" id="WP_058241625.1">
    <property type="nucleotide sequence ID" value="NZ_CYSB01000004.1"/>
</dbReference>
<dbReference type="GO" id="GO:0008168">
    <property type="term" value="F:methyltransferase activity"/>
    <property type="evidence" value="ECO:0007669"/>
    <property type="project" value="UniProtKB-KW"/>
</dbReference>
<keyword evidence="4" id="KW-1185">Reference proteome</keyword>
<dbReference type="Proteomes" id="UP000051086">
    <property type="component" value="Unassembled WGS sequence"/>
</dbReference>
<sequence>MKADTADQHWNDQWAGIEDDSKWLRPEADVMRWAAEFESGSCVLDLGAGVGRHALALAAKGHQVTALDAAPEGLSAIDATGAEVATVLGRMDQLPFEDRSFDHLLSWNVIYHGDETILLNTINEIRRVLKPGGTFLGTMLSKRRLPFEQAKYPGREISRNAWVFDAPGTDKIHPHYFCNAAELLALFTGFETLWLEDREHDKPGSYHWHLKMERLS</sequence>
<dbReference type="PANTHER" id="PTHR42912">
    <property type="entry name" value="METHYLTRANSFERASE"/>
    <property type="match status" value="1"/>
</dbReference>
<dbReference type="GO" id="GO:0032259">
    <property type="term" value="P:methylation"/>
    <property type="evidence" value="ECO:0007669"/>
    <property type="project" value="UniProtKB-KW"/>
</dbReference>
<reference evidence="3 5" key="2">
    <citation type="submission" date="2015-09" db="EMBL/GenBank/DDBJ databases">
        <authorList>
            <consortium name="Swine Surveillance"/>
        </authorList>
    </citation>
    <scope>NUCLEOTIDE SEQUENCE [LARGE SCALE GENOMIC DNA]</scope>
    <source>
        <strain evidence="3 5">5120</strain>
    </source>
</reference>
<keyword evidence="3" id="KW-0808">Transferase</keyword>
<dbReference type="CDD" id="cd02440">
    <property type="entry name" value="AdoMet_MTases"/>
    <property type="match status" value="1"/>
</dbReference>
<accession>A0A0P1F3U8</accession>
<dbReference type="Proteomes" id="UP000051887">
    <property type="component" value="Unassembled WGS sequence"/>
</dbReference>
<dbReference type="Gene3D" id="3.40.50.150">
    <property type="entry name" value="Vaccinia Virus protein VP39"/>
    <property type="match status" value="1"/>
</dbReference>
<reference evidence="2 4" key="1">
    <citation type="submission" date="2015-09" db="EMBL/GenBank/DDBJ databases">
        <authorList>
            <person name="Rodrigo-Torres L."/>
            <person name="Arahal D.R."/>
        </authorList>
    </citation>
    <scope>NUCLEOTIDE SEQUENCE [LARGE SCALE GENOMIC DNA]</scope>
    <source>
        <strain evidence="2 4">CECT 5118</strain>
    </source>
</reference>
<protein>
    <submittedName>
        <fullName evidence="2 3">S-adenosylmethionine-dependent methyltransferase/MSMEI_2290</fullName>
        <ecNumber evidence="2 3">2.1.1.-</ecNumber>
    </submittedName>
</protein>
<dbReference type="InterPro" id="IPR050508">
    <property type="entry name" value="Methyltransf_Superfamily"/>
</dbReference>
<evidence type="ECO:0000313" key="3">
    <source>
        <dbReference type="EMBL" id="CUH70268.1"/>
    </source>
</evidence>
<name>A0A0P1F3U8_9RHOB</name>
<evidence type="ECO:0000313" key="4">
    <source>
        <dbReference type="Proteomes" id="UP000051086"/>
    </source>
</evidence>
<dbReference type="EMBL" id="CYSB01000004">
    <property type="protein sequence ID" value="CUH62408.1"/>
    <property type="molecule type" value="Genomic_DNA"/>
</dbReference>
<dbReference type="InterPro" id="IPR041698">
    <property type="entry name" value="Methyltransf_25"/>
</dbReference>
<dbReference type="SUPFAM" id="SSF53335">
    <property type="entry name" value="S-adenosyl-L-methionine-dependent methyltransferases"/>
    <property type="match status" value="1"/>
</dbReference>
<keyword evidence="3" id="KW-0489">Methyltransferase</keyword>
<evidence type="ECO:0000313" key="5">
    <source>
        <dbReference type="Proteomes" id="UP000051887"/>
    </source>
</evidence>
<evidence type="ECO:0000259" key="1">
    <source>
        <dbReference type="Pfam" id="PF13649"/>
    </source>
</evidence>
<dbReference type="EC" id="2.1.1.-" evidence="2 3"/>